<accession>D8TJ82</accession>
<keyword evidence="4" id="KW-1185">Reference proteome</keyword>
<dbReference type="InterPro" id="IPR007245">
    <property type="entry name" value="PIG-T"/>
</dbReference>
<name>D8TJ82_VOLCA</name>
<feature type="transmembrane region" description="Helical" evidence="1">
    <location>
        <begin position="661"/>
        <end position="679"/>
    </location>
</feature>
<evidence type="ECO:0000256" key="1">
    <source>
        <dbReference type="SAM" id="Phobius"/>
    </source>
</evidence>
<evidence type="ECO:0000313" key="3">
    <source>
        <dbReference type="EMBL" id="EFJ52494.1"/>
    </source>
</evidence>
<dbReference type="eggNOG" id="KOG2407">
    <property type="taxonomic scope" value="Eukaryota"/>
</dbReference>
<dbReference type="AlphaFoldDB" id="D8TJ82"/>
<reference evidence="3 4" key="1">
    <citation type="journal article" date="2010" name="Science">
        <title>Genomic analysis of organismal complexity in the multicellular green alga Volvox carteri.</title>
        <authorList>
            <person name="Prochnik S.E."/>
            <person name="Umen J."/>
            <person name="Nedelcu A.M."/>
            <person name="Hallmann A."/>
            <person name="Miller S.M."/>
            <person name="Nishii I."/>
            <person name="Ferris P."/>
            <person name="Kuo A."/>
            <person name="Mitros T."/>
            <person name="Fritz-Laylin L.K."/>
            <person name="Hellsten U."/>
            <person name="Chapman J."/>
            <person name="Simakov O."/>
            <person name="Rensing S.A."/>
            <person name="Terry A."/>
            <person name="Pangilinan J."/>
            <person name="Kapitonov V."/>
            <person name="Jurka J."/>
            <person name="Salamov A."/>
            <person name="Shapiro H."/>
            <person name="Schmutz J."/>
            <person name="Grimwood J."/>
            <person name="Lindquist E."/>
            <person name="Lucas S."/>
            <person name="Grigoriev I.V."/>
            <person name="Schmitt R."/>
            <person name="Kirk D."/>
            <person name="Rokhsar D.S."/>
        </authorList>
    </citation>
    <scope>NUCLEOTIDE SEQUENCE [LARGE SCALE GENOMIC DNA]</scope>
    <source>
        <strain evidence="4">f. Nagariensis / Eve</strain>
    </source>
</reference>
<dbReference type="Proteomes" id="UP000001058">
    <property type="component" value="Unassembled WGS sequence"/>
</dbReference>
<protein>
    <recommendedName>
        <fullName evidence="5">GPI transamidase component PIG-T</fullName>
    </recommendedName>
</protein>
<sequence length="699" mass="75217">MNSYTEWRIGLLLTFALGCASRDVFSEELLAAWVSPKHLLVHLHFDQVTSASRLHTSFPHAIRHLVATIPLHDVELSLTAGRWRYKEWGWPLVPVKAVGAVLDATFHSGLEAPILDAHWAALVNALSGLSCASLSLLQAPGSVSGGGVRVQELLRLITSGGNNWAEGPIGITGQRLHAMLPHEPFCTENLTPWLRLLPCRDQGGLASLLRHRHTVFGAEYVSLSLKLERIAGADQGQQVVRLVQTFTLVLRTAASPQPHLDAPPPDMNLDLESILGARVDHFCPAAIRSEVFLAEPQGPASATTWAAPGGTASCQPEADEARSGAAARVASVLPPLRRYDTLELLEIRGWALGLRLPSPHPQLSAQRREAAGKETQVDGDGWAGRDLQVVTGPGADLLVERYVTGAGLLKGGMVLRMERSAELRARLADTRSSGCDSSGGGDGGTCASSVVCVNQVFPWYVRPWMHTLLVLYDGQNPLPMQKVSLRSHLVAQQVRPAVQRSSPGVLDLCLRVPPTVAEVQLRIAFSKAFLTVFEYPPDAHRGFDVPAALVSYMDPFYALDVQWRAHTEGSLGNGGVEADADGGVASPLLRALSRDAVQQVFSGGLLVPLAAPDFSMPYNVICLSSTVLAVYFGAIVNLLTRRGSTDASSTPERARASTRGKVLQAVLMLVLFVALALYLDAELRERVKGLLTGLGFPTH</sequence>
<dbReference type="KEGG" id="vcn:VOLCADRAFT_102993"/>
<feature type="signal peptide" evidence="2">
    <location>
        <begin position="1"/>
        <end position="26"/>
    </location>
</feature>
<keyword evidence="1" id="KW-1133">Transmembrane helix</keyword>
<dbReference type="PANTHER" id="PTHR12959">
    <property type="entry name" value="GPI TRANSAMIDASE COMPONENT PIG-T-RELATED"/>
    <property type="match status" value="1"/>
</dbReference>
<dbReference type="GO" id="GO:0042765">
    <property type="term" value="C:GPI-anchor transamidase complex"/>
    <property type="evidence" value="ECO:0007669"/>
    <property type="project" value="InterPro"/>
</dbReference>
<dbReference type="GO" id="GO:0016255">
    <property type="term" value="P:attachment of GPI anchor to protein"/>
    <property type="evidence" value="ECO:0007669"/>
    <property type="project" value="InterPro"/>
</dbReference>
<dbReference type="FunCoup" id="D8TJ82">
    <property type="interactions" value="1615"/>
</dbReference>
<keyword evidence="1" id="KW-0812">Transmembrane</keyword>
<keyword evidence="2" id="KW-0732">Signal</keyword>
<keyword evidence="1" id="KW-0472">Membrane</keyword>
<gene>
    <name evidence="3" type="ORF">VOLCADRAFT_102993</name>
</gene>
<dbReference type="OrthoDB" id="331263at2759"/>
<dbReference type="PANTHER" id="PTHR12959:SF11">
    <property type="entry name" value="GPI TRANSAMIDASE COMPONENT PIG-T"/>
    <property type="match status" value="1"/>
</dbReference>
<organism evidence="4">
    <name type="scientific">Volvox carteri f. nagariensis</name>
    <dbReference type="NCBI Taxonomy" id="3068"/>
    <lineage>
        <taxon>Eukaryota</taxon>
        <taxon>Viridiplantae</taxon>
        <taxon>Chlorophyta</taxon>
        <taxon>core chlorophytes</taxon>
        <taxon>Chlorophyceae</taxon>
        <taxon>CS clade</taxon>
        <taxon>Chlamydomonadales</taxon>
        <taxon>Volvocaceae</taxon>
        <taxon>Volvox</taxon>
    </lineage>
</organism>
<evidence type="ECO:0000313" key="4">
    <source>
        <dbReference type="Proteomes" id="UP000001058"/>
    </source>
</evidence>
<dbReference type="EMBL" id="GL378324">
    <property type="protein sequence ID" value="EFJ52494.1"/>
    <property type="molecule type" value="Genomic_DNA"/>
</dbReference>
<dbReference type="STRING" id="3068.D8TJ82"/>
<feature type="transmembrane region" description="Helical" evidence="1">
    <location>
        <begin position="618"/>
        <end position="640"/>
    </location>
</feature>
<evidence type="ECO:0000256" key="2">
    <source>
        <dbReference type="SAM" id="SignalP"/>
    </source>
</evidence>
<dbReference type="Pfam" id="PF04113">
    <property type="entry name" value="Gpi16"/>
    <property type="match status" value="2"/>
</dbReference>
<dbReference type="GeneID" id="9617637"/>
<dbReference type="InParanoid" id="D8TJ82"/>
<evidence type="ECO:0008006" key="5">
    <source>
        <dbReference type="Google" id="ProtNLM"/>
    </source>
</evidence>
<proteinExistence type="predicted"/>
<dbReference type="RefSeq" id="XP_002946567.1">
    <property type="nucleotide sequence ID" value="XM_002946521.1"/>
</dbReference>
<feature type="chain" id="PRO_5003123621" description="GPI transamidase component PIG-T" evidence="2">
    <location>
        <begin position="27"/>
        <end position="699"/>
    </location>
</feature>